<dbReference type="SUPFAM" id="SSF52540">
    <property type="entry name" value="P-loop containing nucleoside triphosphate hydrolases"/>
    <property type="match status" value="1"/>
</dbReference>
<dbReference type="InterPro" id="IPR027417">
    <property type="entry name" value="P-loop_NTPase"/>
</dbReference>
<sequence>MINNNSFLNALDKFNSDFKYISDKEQDLVAIKSALVAELTQADEFSSKQINEQHPLFKLATKLKFSINQSVINWDKKLEEASPMRALSEQFADRVILLVFGKVNAGKSSFCNYLTSLFSPEQIQRFCFEEGKVKYFDGAFAEGVTETTAQIQGVELGSNLVILDSPGLHSIVDENGELTRRYTDSADAILWLTPSSSPGQVQELQDLKLELEKKKPLQPVITKSDVLEEDWCDEAQDLIQKVENKSAQVRQLQQEDVHSRVTALDGVDDLKEAVSVSVHAYKTFTATSENALQEAGLQTLFERLVVIVNEANQYKVVKAKHQMINFLDGEVLRSLNDNIVPQVQELQQQLAKTTHNLRQRQNVLSSQILDNVLCEVPLIVDKHMNNRDKEAISRELNQLIEEQISNTLTEELSGYVNNIQRVSGDLSSGSLGEFDDITIDVKQITGRRASSIASSAGGLGGAAAGAAIGSAVPVIGTVIGGLVGGILGGFGGSQLGERIFVDVTTHKETVGVSPDKVIQSTTASVRKQLPTLVERVFSDVQTSFMPLQQYADSIVIAVENCASKTQALKV</sequence>
<dbReference type="OrthoDB" id="7230468at2"/>
<accession>A0A5R9PZ15</accession>
<proteinExistence type="predicted"/>
<gene>
    <name evidence="2" type="ORF">C1E24_15090</name>
</gene>
<comment type="caution">
    <text evidence="2">The sequence shown here is derived from an EMBL/GenBank/DDBJ whole genome shotgun (WGS) entry which is preliminary data.</text>
</comment>
<dbReference type="AlphaFoldDB" id="A0A5R9PZ15"/>
<organism evidence="2 3">
    <name type="scientific">Pseudoalteromonas phenolica</name>
    <dbReference type="NCBI Taxonomy" id="161398"/>
    <lineage>
        <taxon>Bacteria</taxon>
        <taxon>Pseudomonadati</taxon>
        <taxon>Pseudomonadota</taxon>
        <taxon>Gammaproteobacteria</taxon>
        <taxon>Alteromonadales</taxon>
        <taxon>Pseudoalteromonadaceae</taxon>
        <taxon>Pseudoalteromonas</taxon>
    </lineage>
</organism>
<evidence type="ECO:0000259" key="1">
    <source>
        <dbReference type="Pfam" id="PF00350"/>
    </source>
</evidence>
<dbReference type="Proteomes" id="UP000309186">
    <property type="component" value="Unassembled WGS sequence"/>
</dbReference>
<dbReference type="Pfam" id="PF00350">
    <property type="entry name" value="Dynamin_N"/>
    <property type="match status" value="1"/>
</dbReference>
<dbReference type="PANTHER" id="PTHR21525:SF9">
    <property type="entry name" value="CHANNEL_COLICIN DOMAIN-CONTAINING PROTEIN"/>
    <property type="match status" value="1"/>
</dbReference>
<protein>
    <recommendedName>
        <fullName evidence="1">Dynamin N-terminal domain-containing protein</fullName>
    </recommendedName>
</protein>
<dbReference type="PANTHER" id="PTHR21525">
    <property type="entry name" value="MOTILE SPERM PROTEIN"/>
    <property type="match status" value="1"/>
</dbReference>
<dbReference type="EMBL" id="PPSW01000025">
    <property type="protein sequence ID" value="TLX46091.1"/>
    <property type="molecule type" value="Genomic_DNA"/>
</dbReference>
<feature type="domain" description="Dynamin N-terminal" evidence="1">
    <location>
        <begin position="156"/>
        <end position="216"/>
    </location>
</feature>
<name>A0A5R9PZ15_9GAMM</name>
<dbReference type="RefSeq" id="WP_138482818.1">
    <property type="nucleotide sequence ID" value="NZ_PPSW01000025.1"/>
</dbReference>
<dbReference type="Gene3D" id="3.40.50.300">
    <property type="entry name" value="P-loop containing nucleotide triphosphate hydrolases"/>
    <property type="match status" value="1"/>
</dbReference>
<dbReference type="InterPro" id="IPR045063">
    <property type="entry name" value="Dynamin_N"/>
</dbReference>
<reference evidence="2 3" key="1">
    <citation type="submission" date="2018-01" db="EMBL/GenBank/DDBJ databases">
        <title>Co-occurrence of chitin degradation, pigmentation and bioactivity in marine Pseudoalteromonas.</title>
        <authorList>
            <person name="Paulsen S."/>
            <person name="Gram L."/>
            <person name="Machado H."/>
        </authorList>
    </citation>
    <scope>NUCLEOTIDE SEQUENCE [LARGE SCALE GENOMIC DNA]</scope>
    <source>
        <strain evidence="2 3">S3663</strain>
    </source>
</reference>
<evidence type="ECO:0000313" key="2">
    <source>
        <dbReference type="EMBL" id="TLX46091.1"/>
    </source>
</evidence>
<evidence type="ECO:0000313" key="3">
    <source>
        <dbReference type="Proteomes" id="UP000309186"/>
    </source>
</evidence>